<evidence type="ECO:0000256" key="2">
    <source>
        <dbReference type="SAM" id="Phobius"/>
    </source>
</evidence>
<reference evidence="4 5" key="1">
    <citation type="submission" date="2019-11" db="EMBL/GenBank/DDBJ databases">
        <title>Pseudodesulfovibrio alkaliphilus, sp. nov., an alkaliphilic sulfate-reducing bacteria from mud volcano of Taman peninsula, Russia.</title>
        <authorList>
            <person name="Frolova A."/>
            <person name="Merkel A.Y."/>
            <person name="Slobodkin A.I."/>
        </authorList>
    </citation>
    <scope>NUCLEOTIDE SEQUENCE [LARGE SCALE GENOMIC DNA]</scope>
    <source>
        <strain evidence="4 5">F-1</strain>
    </source>
</reference>
<name>A0A7K1KND7_9BACT</name>
<proteinExistence type="predicted"/>
<keyword evidence="2" id="KW-0812">Transmembrane</keyword>
<accession>A0A7K1KND7</accession>
<dbReference type="InterPro" id="IPR019752">
    <property type="entry name" value="Pyrv/ketoisovalerate_OxRed_cat"/>
</dbReference>
<comment type="caution">
    <text evidence="4">The sequence shown here is derived from an EMBL/GenBank/DDBJ whole genome shotgun (WGS) entry which is preliminary data.</text>
</comment>
<protein>
    <submittedName>
        <fullName evidence="4">2-oxoacid:ferredoxin oxidoreductase subunit gamma</fullName>
    </submittedName>
</protein>
<sequence length="180" mass="19133">MRYIDAIIAGFGGQGVMLIGNLLAYAGMKDGLNVTYIPVYGPEMRGGTANCTVVLSEEDIGSPIIHRPKSLIAMNRPSLDKFQPRVGDNGVHIINSSLIDMELADTGRLTCHGVPCNEIADKLGNTRMANMVAIGAYVQATGIIPLKAVVDSLENVISPHYHKLIPANTKAIQAGAEHVA</sequence>
<dbReference type="AlphaFoldDB" id="A0A7K1KND7"/>
<dbReference type="PANTHER" id="PTHR42730:SF1">
    <property type="entry name" value="2-OXOGLUTARATE SYNTHASE SUBUNIT KORC"/>
    <property type="match status" value="1"/>
</dbReference>
<keyword evidence="2" id="KW-1133">Transmembrane helix</keyword>
<evidence type="ECO:0000256" key="1">
    <source>
        <dbReference type="ARBA" id="ARBA00023002"/>
    </source>
</evidence>
<evidence type="ECO:0000313" key="4">
    <source>
        <dbReference type="EMBL" id="MUM77606.1"/>
    </source>
</evidence>
<dbReference type="InterPro" id="IPR052554">
    <property type="entry name" value="2-oxoglutarate_synth_KorC"/>
</dbReference>
<feature type="domain" description="Pyruvate/ketoisovalerate oxidoreductase catalytic" evidence="3">
    <location>
        <begin position="12"/>
        <end position="177"/>
    </location>
</feature>
<feature type="transmembrane region" description="Helical" evidence="2">
    <location>
        <begin position="6"/>
        <end position="26"/>
    </location>
</feature>
<organism evidence="4 5">
    <name type="scientific">Pseudodesulfovibrio alkaliphilus</name>
    <dbReference type="NCBI Taxonomy" id="2661613"/>
    <lineage>
        <taxon>Bacteria</taxon>
        <taxon>Pseudomonadati</taxon>
        <taxon>Thermodesulfobacteriota</taxon>
        <taxon>Desulfovibrionia</taxon>
        <taxon>Desulfovibrionales</taxon>
        <taxon>Desulfovibrionaceae</taxon>
    </lineage>
</organism>
<evidence type="ECO:0000313" key="5">
    <source>
        <dbReference type="Proteomes" id="UP000461162"/>
    </source>
</evidence>
<dbReference type="Proteomes" id="UP000461162">
    <property type="component" value="Unassembled WGS sequence"/>
</dbReference>
<dbReference type="Gene3D" id="3.40.920.10">
    <property type="entry name" value="Pyruvate-ferredoxin oxidoreductase, PFOR, domain III"/>
    <property type="match status" value="1"/>
</dbReference>
<keyword evidence="5" id="KW-1185">Reference proteome</keyword>
<keyword evidence="1" id="KW-0560">Oxidoreductase</keyword>
<dbReference type="RefSeq" id="WP_155933900.1">
    <property type="nucleotide sequence ID" value="NZ_WODC01000004.1"/>
</dbReference>
<dbReference type="EMBL" id="WODC01000004">
    <property type="protein sequence ID" value="MUM77606.1"/>
    <property type="molecule type" value="Genomic_DNA"/>
</dbReference>
<keyword evidence="2" id="KW-0472">Membrane</keyword>
<dbReference type="InterPro" id="IPR002869">
    <property type="entry name" value="Pyrv_flavodox_OxRed_cen"/>
</dbReference>
<gene>
    <name evidence="4" type="ORF">GKC30_08175</name>
</gene>
<dbReference type="SUPFAM" id="SSF53323">
    <property type="entry name" value="Pyruvate-ferredoxin oxidoreductase, PFOR, domain III"/>
    <property type="match status" value="1"/>
</dbReference>
<evidence type="ECO:0000259" key="3">
    <source>
        <dbReference type="Pfam" id="PF01558"/>
    </source>
</evidence>
<dbReference type="GO" id="GO:0016903">
    <property type="term" value="F:oxidoreductase activity, acting on the aldehyde or oxo group of donors"/>
    <property type="evidence" value="ECO:0007669"/>
    <property type="project" value="InterPro"/>
</dbReference>
<dbReference type="PANTHER" id="PTHR42730">
    <property type="entry name" value="2-OXOGLUTARATE SYNTHASE SUBUNIT KORC"/>
    <property type="match status" value="1"/>
</dbReference>
<dbReference type="Pfam" id="PF01558">
    <property type="entry name" value="POR"/>
    <property type="match status" value="1"/>
</dbReference>